<keyword evidence="3" id="KW-1185">Reference proteome</keyword>
<feature type="region of interest" description="Disordered" evidence="1">
    <location>
        <begin position="1"/>
        <end position="212"/>
    </location>
</feature>
<feature type="compositionally biased region" description="Low complexity" evidence="1">
    <location>
        <begin position="64"/>
        <end position="74"/>
    </location>
</feature>
<evidence type="ECO:0000313" key="3">
    <source>
        <dbReference type="Proteomes" id="UP001381693"/>
    </source>
</evidence>
<feature type="compositionally biased region" description="Basic and acidic residues" evidence="1">
    <location>
        <begin position="168"/>
        <end position="187"/>
    </location>
</feature>
<evidence type="ECO:0000256" key="1">
    <source>
        <dbReference type="SAM" id="MobiDB-lite"/>
    </source>
</evidence>
<organism evidence="2 3">
    <name type="scientific">Halocaridina rubra</name>
    <name type="common">Hawaiian red shrimp</name>
    <dbReference type="NCBI Taxonomy" id="373956"/>
    <lineage>
        <taxon>Eukaryota</taxon>
        <taxon>Metazoa</taxon>
        <taxon>Ecdysozoa</taxon>
        <taxon>Arthropoda</taxon>
        <taxon>Crustacea</taxon>
        <taxon>Multicrustacea</taxon>
        <taxon>Malacostraca</taxon>
        <taxon>Eumalacostraca</taxon>
        <taxon>Eucarida</taxon>
        <taxon>Decapoda</taxon>
        <taxon>Pleocyemata</taxon>
        <taxon>Caridea</taxon>
        <taxon>Atyoidea</taxon>
        <taxon>Atyidae</taxon>
        <taxon>Halocaridina</taxon>
    </lineage>
</organism>
<evidence type="ECO:0000313" key="2">
    <source>
        <dbReference type="EMBL" id="KAK7079709.1"/>
    </source>
</evidence>
<protein>
    <submittedName>
        <fullName evidence="2">Uncharacterized protein</fullName>
    </submittedName>
</protein>
<reference evidence="2 3" key="1">
    <citation type="submission" date="2023-11" db="EMBL/GenBank/DDBJ databases">
        <title>Halocaridina rubra genome assembly.</title>
        <authorList>
            <person name="Smith C."/>
        </authorList>
    </citation>
    <scope>NUCLEOTIDE SEQUENCE [LARGE SCALE GENOMIC DNA]</scope>
    <source>
        <strain evidence="2">EP-1</strain>
        <tissue evidence="2">Whole</tissue>
    </source>
</reference>
<gene>
    <name evidence="2" type="ORF">SK128_023206</name>
</gene>
<sequence>MTVQRKESKVENQTLDDDGNGNEEPETGSPEEKCVEESETCSSDESLKKETENSSINETGNAKLESLSSSLVLNEECKEADTSASNDDEDSEGKEIGDGTSVAIEESTATVVRPKMGVKMTADTGEKPQVNKIPSSEGIALLSQRRAPKRGRNARNVKAMPVVTTAHDNSHQKKKEEEKTAKGEGKNIRNWLRDTSTGVIRRPGEEDSSSND</sequence>
<feature type="compositionally biased region" description="Basic and acidic residues" evidence="1">
    <location>
        <begin position="1"/>
        <end position="10"/>
    </location>
</feature>
<dbReference type="Proteomes" id="UP001381693">
    <property type="component" value="Unassembled WGS sequence"/>
</dbReference>
<name>A0AAN8XI85_HALRR</name>
<comment type="caution">
    <text evidence="2">The sequence shown here is derived from an EMBL/GenBank/DDBJ whole genome shotgun (WGS) entry which is preliminary data.</text>
</comment>
<dbReference type="AlphaFoldDB" id="A0AAN8XI85"/>
<dbReference type="EMBL" id="JAXCGZ010006512">
    <property type="protein sequence ID" value="KAK7079709.1"/>
    <property type="molecule type" value="Genomic_DNA"/>
</dbReference>
<feature type="compositionally biased region" description="Basic residues" evidence="1">
    <location>
        <begin position="146"/>
        <end position="155"/>
    </location>
</feature>
<accession>A0AAN8XI85</accession>
<feature type="compositionally biased region" description="Acidic residues" evidence="1">
    <location>
        <begin position="14"/>
        <end position="26"/>
    </location>
</feature>
<proteinExistence type="predicted"/>